<accession>A0ABP8NX56</accession>
<dbReference type="Pfam" id="PF12802">
    <property type="entry name" value="MarR_2"/>
    <property type="match status" value="1"/>
</dbReference>
<evidence type="ECO:0000259" key="1">
    <source>
        <dbReference type="PROSITE" id="PS50995"/>
    </source>
</evidence>
<sequence>MVSPESASNLIESLRGLVRQARSFSARSPHLGTLPPPLGALLSHIACVEGHRPSMVAEDLRVTQSALSRQVAHAESLGYVVRTPDPLDGRATLLSLSEAGVEALRVHREAQLQWALSMMADWTDDEVEDLTARLDRLRGVVGTEPNQVTRAH</sequence>
<dbReference type="EMBL" id="BAABFB010000019">
    <property type="protein sequence ID" value="GAA4473588.1"/>
    <property type="molecule type" value="Genomic_DNA"/>
</dbReference>
<dbReference type="InterPro" id="IPR000835">
    <property type="entry name" value="HTH_MarR-typ"/>
</dbReference>
<dbReference type="PANTHER" id="PTHR33164">
    <property type="entry name" value="TRANSCRIPTIONAL REGULATOR, MARR FAMILY"/>
    <property type="match status" value="1"/>
</dbReference>
<dbReference type="InterPro" id="IPR039422">
    <property type="entry name" value="MarR/SlyA-like"/>
</dbReference>
<proteinExistence type="predicted"/>
<keyword evidence="3" id="KW-1185">Reference proteome</keyword>
<dbReference type="PANTHER" id="PTHR33164:SF57">
    <property type="entry name" value="MARR-FAMILY TRANSCRIPTIONAL REGULATOR"/>
    <property type="match status" value="1"/>
</dbReference>
<dbReference type="InterPro" id="IPR036388">
    <property type="entry name" value="WH-like_DNA-bd_sf"/>
</dbReference>
<evidence type="ECO:0000313" key="3">
    <source>
        <dbReference type="Proteomes" id="UP001501183"/>
    </source>
</evidence>
<dbReference type="SUPFAM" id="SSF46785">
    <property type="entry name" value="Winged helix' DNA-binding domain"/>
    <property type="match status" value="1"/>
</dbReference>
<dbReference type="Proteomes" id="UP001501183">
    <property type="component" value="Unassembled WGS sequence"/>
</dbReference>
<dbReference type="SMART" id="SM00347">
    <property type="entry name" value="HTH_MARR"/>
    <property type="match status" value="1"/>
</dbReference>
<feature type="domain" description="HTH marR-type" evidence="1">
    <location>
        <begin position="7"/>
        <end position="139"/>
    </location>
</feature>
<dbReference type="RefSeq" id="WP_345342324.1">
    <property type="nucleotide sequence ID" value="NZ_BAABFB010000019.1"/>
</dbReference>
<evidence type="ECO:0000313" key="2">
    <source>
        <dbReference type="EMBL" id="GAA4473588.1"/>
    </source>
</evidence>
<protein>
    <recommendedName>
        <fullName evidence="1">HTH marR-type domain-containing protein</fullName>
    </recommendedName>
</protein>
<reference evidence="3" key="1">
    <citation type="journal article" date="2019" name="Int. J. Syst. Evol. Microbiol.">
        <title>The Global Catalogue of Microorganisms (GCM) 10K type strain sequencing project: providing services to taxonomists for standard genome sequencing and annotation.</title>
        <authorList>
            <consortium name="The Broad Institute Genomics Platform"/>
            <consortium name="The Broad Institute Genome Sequencing Center for Infectious Disease"/>
            <person name="Wu L."/>
            <person name="Ma J."/>
        </authorList>
    </citation>
    <scope>NUCLEOTIDE SEQUENCE [LARGE SCALE GENOMIC DNA]</scope>
    <source>
        <strain evidence="3">JCM 32206</strain>
    </source>
</reference>
<gene>
    <name evidence="2" type="ORF">GCM10023094_07530</name>
</gene>
<dbReference type="PROSITE" id="PS50995">
    <property type="entry name" value="HTH_MARR_2"/>
    <property type="match status" value="1"/>
</dbReference>
<dbReference type="Gene3D" id="1.10.10.10">
    <property type="entry name" value="Winged helix-like DNA-binding domain superfamily/Winged helix DNA-binding domain"/>
    <property type="match status" value="1"/>
</dbReference>
<dbReference type="InterPro" id="IPR036390">
    <property type="entry name" value="WH_DNA-bd_sf"/>
</dbReference>
<name>A0ABP8NX56_9NOCA</name>
<organism evidence="2 3">
    <name type="scientific">Rhodococcus olei</name>
    <dbReference type="NCBI Taxonomy" id="2161675"/>
    <lineage>
        <taxon>Bacteria</taxon>
        <taxon>Bacillati</taxon>
        <taxon>Actinomycetota</taxon>
        <taxon>Actinomycetes</taxon>
        <taxon>Mycobacteriales</taxon>
        <taxon>Nocardiaceae</taxon>
        <taxon>Rhodococcus</taxon>
    </lineage>
</organism>
<dbReference type="PRINTS" id="PR00598">
    <property type="entry name" value="HTHMARR"/>
</dbReference>
<comment type="caution">
    <text evidence="2">The sequence shown here is derived from an EMBL/GenBank/DDBJ whole genome shotgun (WGS) entry which is preliminary data.</text>
</comment>